<feature type="compositionally biased region" description="Basic residues" evidence="7">
    <location>
        <begin position="38"/>
        <end position="58"/>
    </location>
</feature>
<feature type="compositionally biased region" description="Low complexity" evidence="7">
    <location>
        <begin position="120"/>
        <end position="131"/>
    </location>
</feature>
<feature type="transmembrane region" description="Helical" evidence="8">
    <location>
        <begin position="517"/>
        <end position="535"/>
    </location>
</feature>
<feature type="transmembrane region" description="Helical" evidence="8">
    <location>
        <begin position="278"/>
        <end position="301"/>
    </location>
</feature>
<dbReference type="InterPro" id="IPR044770">
    <property type="entry name" value="MFS_spinster-like"/>
</dbReference>
<feature type="transmembrane region" description="Helical" evidence="8">
    <location>
        <begin position="560"/>
        <end position="580"/>
    </location>
</feature>
<keyword evidence="11" id="KW-1185">Reference proteome</keyword>
<evidence type="ECO:0000256" key="5">
    <source>
        <dbReference type="ARBA" id="ARBA00023136"/>
    </source>
</evidence>
<feature type="domain" description="Major facilitator superfamily (MFS) profile" evidence="9">
    <location>
        <begin position="154"/>
        <end position="617"/>
    </location>
</feature>
<dbReference type="CDD" id="cd06174">
    <property type="entry name" value="MFS"/>
    <property type="match status" value="1"/>
</dbReference>
<evidence type="ECO:0000256" key="1">
    <source>
        <dbReference type="ARBA" id="ARBA00004141"/>
    </source>
</evidence>
<feature type="transmembrane region" description="Helical" evidence="8">
    <location>
        <begin position="154"/>
        <end position="176"/>
    </location>
</feature>
<dbReference type="InterPro" id="IPR036259">
    <property type="entry name" value="MFS_trans_sf"/>
</dbReference>
<dbReference type="PANTHER" id="PTHR23505:SF9">
    <property type="entry name" value="PROTEIN, PUTATIVE-RELATED"/>
    <property type="match status" value="1"/>
</dbReference>
<protein>
    <recommendedName>
        <fullName evidence="9">Major facilitator superfamily (MFS) profile domain-containing protein</fullName>
    </recommendedName>
</protein>
<feature type="region of interest" description="Disordered" evidence="7">
    <location>
        <begin position="693"/>
        <end position="719"/>
    </location>
</feature>
<feature type="region of interest" description="Disordered" evidence="7">
    <location>
        <begin position="356"/>
        <end position="382"/>
    </location>
</feature>
<feature type="transmembrane region" description="Helical" evidence="8">
    <location>
        <begin position="196"/>
        <end position="212"/>
    </location>
</feature>
<evidence type="ECO:0000256" key="8">
    <source>
        <dbReference type="SAM" id="Phobius"/>
    </source>
</evidence>
<dbReference type="Proteomes" id="UP001189429">
    <property type="component" value="Unassembled WGS sequence"/>
</dbReference>
<evidence type="ECO:0000256" key="6">
    <source>
        <dbReference type="ARBA" id="ARBA00024338"/>
    </source>
</evidence>
<evidence type="ECO:0000313" key="10">
    <source>
        <dbReference type="EMBL" id="CAK0832512.1"/>
    </source>
</evidence>
<evidence type="ECO:0000259" key="9">
    <source>
        <dbReference type="PROSITE" id="PS50850"/>
    </source>
</evidence>
<proteinExistence type="inferred from homology"/>
<feature type="compositionally biased region" description="Basic and acidic residues" evidence="7">
    <location>
        <begin position="132"/>
        <end position="145"/>
    </location>
</feature>
<evidence type="ECO:0000256" key="7">
    <source>
        <dbReference type="SAM" id="MobiDB-lite"/>
    </source>
</evidence>
<sequence length="719" mass="77986">ALWVRAFWPEASFASGSGRTLRHCVASSSFGTIDPRTPGRRHVLPRARRPGGRARPHPRQPGGVVPRRGRAGPRWRHPGASFHAGDTRGLTRGSLALALNTGGGVERAGVELQEVRLDAVAEAPSSPSSAGPRHDARGLARAHPREDKPQVRKVFWLFMCIQIMVNYDGGAIPAILGTLREEFQVSEFELGVINSVPYLGILISSTYSGLILQKCSQKTILSGMLIVNAMFCALLAVAPHWGFFMLARIFLGLTQGPFIIYVAVWVEEFAPVENKTSWVGIVQVGVPLGVTLGYLVAGFLVIKGIPWRYALGIQCITITLLSLILVTRKCPHVDNPWTSPRMKEWREAWEPQQLYGNDAPRQSDGSAEQTGEENAQMSDGSVELERQSKMTMMEQLKLLANQYRSLLRVADRRCTSSCRASRCGFPTIPDLKQNFVLMGQTQEEFDSLVMGVFSLVALTGPATGVIAGGIVVDMHGGYSGLRARITTLKLMLGAATVATISAISLGFIKGGNGMSEFWYFVVLMWLVLCAGGAIVPPGTGIMLTVVRAEMRAFASSVGQGFYNIFGFGMGSLLPGVAISLMPFENPRLRRQYGMMTLFGSSFFAWLSLAYMVAKEEGLKRSRSRETLEKLQAALDELADEDELPLDELQRRDNGMSQALRMVAWSGLDPQNALVREAQRRQEALLATIGRRAARGGGDDGAALSGTATSVAKGGADGAG</sequence>
<reference evidence="10" key="1">
    <citation type="submission" date="2023-10" db="EMBL/GenBank/DDBJ databases">
        <authorList>
            <person name="Chen Y."/>
            <person name="Shah S."/>
            <person name="Dougan E. K."/>
            <person name="Thang M."/>
            <person name="Chan C."/>
        </authorList>
    </citation>
    <scope>NUCLEOTIDE SEQUENCE [LARGE SCALE GENOMIC DNA]</scope>
</reference>
<keyword evidence="2" id="KW-0813">Transport</keyword>
<feature type="region of interest" description="Disordered" evidence="7">
    <location>
        <begin position="120"/>
        <end position="145"/>
    </location>
</feature>
<evidence type="ECO:0000256" key="2">
    <source>
        <dbReference type="ARBA" id="ARBA00022448"/>
    </source>
</evidence>
<feature type="transmembrane region" description="Helical" evidence="8">
    <location>
        <begin position="243"/>
        <end position="266"/>
    </location>
</feature>
<dbReference type="Pfam" id="PF07690">
    <property type="entry name" value="MFS_1"/>
    <property type="match status" value="1"/>
</dbReference>
<feature type="transmembrane region" description="Helical" evidence="8">
    <location>
        <begin position="592"/>
        <end position="613"/>
    </location>
</feature>
<dbReference type="PANTHER" id="PTHR23505">
    <property type="entry name" value="SPINSTER"/>
    <property type="match status" value="1"/>
</dbReference>
<dbReference type="SUPFAM" id="SSF103473">
    <property type="entry name" value="MFS general substrate transporter"/>
    <property type="match status" value="1"/>
</dbReference>
<feature type="region of interest" description="Disordered" evidence="7">
    <location>
        <begin position="33"/>
        <end position="87"/>
    </location>
</feature>
<organism evidence="10 11">
    <name type="scientific">Prorocentrum cordatum</name>
    <dbReference type="NCBI Taxonomy" id="2364126"/>
    <lineage>
        <taxon>Eukaryota</taxon>
        <taxon>Sar</taxon>
        <taxon>Alveolata</taxon>
        <taxon>Dinophyceae</taxon>
        <taxon>Prorocentrales</taxon>
        <taxon>Prorocentraceae</taxon>
        <taxon>Prorocentrum</taxon>
    </lineage>
</organism>
<evidence type="ECO:0000256" key="3">
    <source>
        <dbReference type="ARBA" id="ARBA00022692"/>
    </source>
</evidence>
<feature type="compositionally biased region" description="Polar residues" evidence="7">
    <location>
        <begin position="363"/>
        <end position="379"/>
    </location>
</feature>
<gene>
    <name evidence="10" type="ORF">PCOR1329_LOCUS30505</name>
</gene>
<feature type="transmembrane region" description="Helical" evidence="8">
    <location>
        <begin position="448"/>
        <end position="470"/>
    </location>
</feature>
<feature type="transmembrane region" description="Helical" evidence="8">
    <location>
        <begin position="219"/>
        <end position="237"/>
    </location>
</feature>
<dbReference type="Gene3D" id="1.20.1250.20">
    <property type="entry name" value="MFS general substrate transporter like domains"/>
    <property type="match status" value="2"/>
</dbReference>
<name>A0ABN9SLA9_9DINO</name>
<feature type="non-terminal residue" evidence="10">
    <location>
        <position position="1"/>
    </location>
</feature>
<dbReference type="InterPro" id="IPR011701">
    <property type="entry name" value="MFS"/>
</dbReference>
<dbReference type="EMBL" id="CAUYUJ010011746">
    <property type="protein sequence ID" value="CAK0832512.1"/>
    <property type="molecule type" value="Genomic_DNA"/>
</dbReference>
<keyword evidence="5 8" id="KW-0472">Membrane</keyword>
<feature type="compositionally biased region" description="Basic residues" evidence="7">
    <location>
        <begin position="67"/>
        <end position="77"/>
    </location>
</feature>
<feature type="transmembrane region" description="Helical" evidence="8">
    <location>
        <begin position="307"/>
        <end position="326"/>
    </location>
</feature>
<comment type="subcellular location">
    <subcellularLocation>
        <location evidence="1">Membrane</location>
        <topology evidence="1">Multi-pass membrane protein</topology>
    </subcellularLocation>
</comment>
<keyword evidence="3 8" id="KW-0812">Transmembrane</keyword>
<comment type="caution">
    <text evidence="10">The sequence shown here is derived from an EMBL/GenBank/DDBJ whole genome shotgun (WGS) entry which is preliminary data.</text>
</comment>
<keyword evidence="4 8" id="KW-1133">Transmembrane helix</keyword>
<dbReference type="InterPro" id="IPR020846">
    <property type="entry name" value="MFS_dom"/>
</dbReference>
<comment type="similarity">
    <text evidence="6">Belongs to the major facilitator superfamily. Spinster (TC 2.A.1.49) family.</text>
</comment>
<evidence type="ECO:0000256" key="4">
    <source>
        <dbReference type="ARBA" id="ARBA00022989"/>
    </source>
</evidence>
<evidence type="ECO:0000313" key="11">
    <source>
        <dbReference type="Proteomes" id="UP001189429"/>
    </source>
</evidence>
<accession>A0ABN9SLA9</accession>
<feature type="transmembrane region" description="Helical" evidence="8">
    <location>
        <begin position="490"/>
        <end position="508"/>
    </location>
</feature>
<dbReference type="PROSITE" id="PS50850">
    <property type="entry name" value="MFS"/>
    <property type="match status" value="1"/>
</dbReference>